<evidence type="ECO:0000313" key="3">
    <source>
        <dbReference type="EMBL" id="KAJ7087567.1"/>
    </source>
</evidence>
<accession>A0AAD6XU35</accession>
<dbReference type="InterPro" id="IPR036915">
    <property type="entry name" value="Cyclin-like_sf"/>
</dbReference>
<evidence type="ECO:0000259" key="2">
    <source>
        <dbReference type="Pfam" id="PF00134"/>
    </source>
</evidence>
<proteinExistence type="predicted"/>
<evidence type="ECO:0000313" key="4">
    <source>
        <dbReference type="Proteomes" id="UP001222325"/>
    </source>
</evidence>
<feature type="domain" description="Cyclin N-terminal" evidence="2">
    <location>
        <begin position="76"/>
        <end position="164"/>
    </location>
</feature>
<dbReference type="Proteomes" id="UP001222325">
    <property type="component" value="Unassembled WGS sequence"/>
</dbReference>
<dbReference type="SUPFAM" id="SSF47954">
    <property type="entry name" value="Cyclin-like"/>
    <property type="match status" value="1"/>
</dbReference>
<sequence>MSSSSSRLHPASLVDPARHSPALMQISSMKISRPVVDYVVHAVATTVNAALTLPPAPRGRAPTRSPYHAPFTTFAASVLARASVPPAVLLTALIYVVRARAHLCIALEKWALERVLLGALIAASKYTNDSALRNAHWATYSGVFGKRDIGRIEREFLDVLNWDLGVSEPQVEAQWAALQRACCQHREQCGVLRSIITAERPHRVQHAREQTQPRLGTPRPGHARNPSMPELEFSSPSSSDASLSPRTPDLPTSMDVDPAGYPTHRSFHAPRPAHAPPVQQKTVSGAGLHDLLRAFPMPAPLYLPPTYQHPRRHYPTRVPRAAS</sequence>
<organism evidence="3 4">
    <name type="scientific">Mycena belliarum</name>
    <dbReference type="NCBI Taxonomy" id="1033014"/>
    <lineage>
        <taxon>Eukaryota</taxon>
        <taxon>Fungi</taxon>
        <taxon>Dikarya</taxon>
        <taxon>Basidiomycota</taxon>
        <taxon>Agaricomycotina</taxon>
        <taxon>Agaricomycetes</taxon>
        <taxon>Agaricomycetidae</taxon>
        <taxon>Agaricales</taxon>
        <taxon>Marasmiineae</taxon>
        <taxon>Mycenaceae</taxon>
        <taxon>Mycena</taxon>
    </lineage>
</organism>
<dbReference type="AlphaFoldDB" id="A0AAD6XU35"/>
<feature type="compositionally biased region" description="Basic and acidic residues" evidence="1">
    <location>
        <begin position="200"/>
        <end position="211"/>
    </location>
</feature>
<dbReference type="InterPro" id="IPR013922">
    <property type="entry name" value="Cyclin_PHO80-like"/>
</dbReference>
<reference evidence="3" key="1">
    <citation type="submission" date="2023-03" db="EMBL/GenBank/DDBJ databases">
        <title>Massive genome expansion in bonnet fungi (Mycena s.s.) driven by repeated elements and novel gene families across ecological guilds.</title>
        <authorList>
            <consortium name="Lawrence Berkeley National Laboratory"/>
            <person name="Harder C.B."/>
            <person name="Miyauchi S."/>
            <person name="Viragh M."/>
            <person name="Kuo A."/>
            <person name="Thoen E."/>
            <person name="Andreopoulos B."/>
            <person name="Lu D."/>
            <person name="Skrede I."/>
            <person name="Drula E."/>
            <person name="Henrissat B."/>
            <person name="Morin E."/>
            <person name="Kohler A."/>
            <person name="Barry K."/>
            <person name="LaButti K."/>
            <person name="Morin E."/>
            <person name="Salamov A."/>
            <person name="Lipzen A."/>
            <person name="Mereny Z."/>
            <person name="Hegedus B."/>
            <person name="Baldrian P."/>
            <person name="Stursova M."/>
            <person name="Weitz H."/>
            <person name="Taylor A."/>
            <person name="Grigoriev I.V."/>
            <person name="Nagy L.G."/>
            <person name="Martin F."/>
            <person name="Kauserud H."/>
        </authorList>
    </citation>
    <scope>NUCLEOTIDE SEQUENCE</scope>
    <source>
        <strain evidence="3">CBHHK173m</strain>
    </source>
</reference>
<dbReference type="CDD" id="cd20557">
    <property type="entry name" value="CYCLIN_ScPCL1-like"/>
    <property type="match status" value="1"/>
</dbReference>
<comment type="caution">
    <text evidence="3">The sequence shown here is derived from an EMBL/GenBank/DDBJ whole genome shotgun (WGS) entry which is preliminary data.</text>
</comment>
<keyword evidence="4" id="KW-1185">Reference proteome</keyword>
<dbReference type="PANTHER" id="PTHR15615">
    <property type="match status" value="1"/>
</dbReference>
<dbReference type="GO" id="GO:0019901">
    <property type="term" value="F:protein kinase binding"/>
    <property type="evidence" value="ECO:0007669"/>
    <property type="project" value="InterPro"/>
</dbReference>
<dbReference type="InterPro" id="IPR006671">
    <property type="entry name" value="Cyclin_N"/>
</dbReference>
<dbReference type="Pfam" id="PF00134">
    <property type="entry name" value="Cyclin_N"/>
    <property type="match status" value="1"/>
</dbReference>
<protein>
    <recommendedName>
        <fullName evidence="2">Cyclin N-terminal domain-containing protein</fullName>
    </recommendedName>
</protein>
<dbReference type="PANTHER" id="PTHR15615:SF10">
    <property type="entry name" value="PHO85 CYCLIN-2-RELATED"/>
    <property type="match status" value="1"/>
</dbReference>
<dbReference type="GO" id="GO:0016538">
    <property type="term" value="F:cyclin-dependent protein serine/threonine kinase regulator activity"/>
    <property type="evidence" value="ECO:0007669"/>
    <property type="project" value="TreeGrafter"/>
</dbReference>
<dbReference type="EMBL" id="JARJCN010000028">
    <property type="protein sequence ID" value="KAJ7087567.1"/>
    <property type="molecule type" value="Genomic_DNA"/>
</dbReference>
<evidence type="ECO:0000256" key="1">
    <source>
        <dbReference type="SAM" id="MobiDB-lite"/>
    </source>
</evidence>
<dbReference type="Gene3D" id="1.10.472.10">
    <property type="entry name" value="Cyclin-like"/>
    <property type="match status" value="1"/>
</dbReference>
<feature type="region of interest" description="Disordered" evidence="1">
    <location>
        <begin position="200"/>
        <end position="280"/>
    </location>
</feature>
<dbReference type="GO" id="GO:0005634">
    <property type="term" value="C:nucleus"/>
    <property type="evidence" value="ECO:0007669"/>
    <property type="project" value="TreeGrafter"/>
</dbReference>
<dbReference type="GO" id="GO:0000307">
    <property type="term" value="C:cyclin-dependent protein kinase holoenzyme complex"/>
    <property type="evidence" value="ECO:0007669"/>
    <property type="project" value="TreeGrafter"/>
</dbReference>
<name>A0AAD6XU35_9AGAR</name>
<gene>
    <name evidence="3" type="ORF">B0H15DRAFT_922943</name>
</gene>
<feature type="compositionally biased region" description="Low complexity" evidence="1">
    <location>
        <begin position="226"/>
        <end position="245"/>
    </location>
</feature>